<gene>
    <name evidence="2" type="ORF">LCGC14_0229200</name>
</gene>
<sequence length="345" mass="37228">MTKGNMNRRTMLRGAALGALATPALVGKGIAQGKVNWRVQAHWPKASSSFNDSLGKLAEVLEARTEGAFKMDLLGAGEFAKGPDIYNIVRKGVVPMGTVSPSYVQDQAQAASFLFGIPGTFRQAWEMEHAVKNLGLEALVNEDLNADGVMMKTEKVLPVEIVVSKKIESAEDFKGLKLRSSGTMLDYLQSAGAAPQYIPGSELYQSLSSGVVDGAHWGAAVGAKSMSLWEVCKYHYKPALGQTTDAFILNMEAVDGLEDDLRTALLDTMETRFFQRSAEYQHAEAIAISEGIAENNIEVSELPDDVLAILADASSKILDTEAQKGERAAKAADIYKTLMTDLGYL</sequence>
<name>A0A0F9US57_9ZZZZ</name>
<dbReference type="NCBIfam" id="NF037995">
    <property type="entry name" value="TRAP_S1"/>
    <property type="match status" value="1"/>
</dbReference>
<dbReference type="InterPro" id="IPR038404">
    <property type="entry name" value="TRAP_DctP_sf"/>
</dbReference>
<dbReference type="CDD" id="cd13683">
    <property type="entry name" value="PBP2_TRAP_DctP6_7"/>
    <property type="match status" value="1"/>
</dbReference>
<dbReference type="PANTHER" id="PTHR33376:SF5">
    <property type="entry name" value="EXTRACYTOPLASMIC SOLUTE RECEPTOR PROTEIN"/>
    <property type="match status" value="1"/>
</dbReference>
<dbReference type="PROSITE" id="PS51318">
    <property type="entry name" value="TAT"/>
    <property type="match status" value="1"/>
</dbReference>
<dbReference type="InterPro" id="IPR006311">
    <property type="entry name" value="TAT_signal"/>
</dbReference>
<evidence type="ECO:0000313" key="2">
    <source>
        <dbReference type="EMBL" id="KKN90307.1"/>
    </source>
</evidence>
<dbReference type="EMBL" id="LAZR01000111">
    <property type="protein sequence ID" value="KKN90307.1"/>
    <property type="molecule type" value="Genomic_DNA"/>
</dbReference>
<reference evidence="2" key="1">
    <citation type="journal article" date="2015" name="Nature">
        <title>Complex archaea that bridge the gap between prokaryotes and eukaryotes.</title>
        <authorList>
            <person name="Spang A."/>
            <person name="Saw J.H."/>
            <person name="Jorgensen S.L."/>
            <person name="Zaremba-Niedzwiedzka K."/>
            <person name="Martijn J."/>
            <person name="Lind A.E."/>
            <person name="van Eijk R."/>
            <person name="Schleper C."/>
            <person name="Guy L."/>
            <person name="Ettema T.J."/>
        </authorList>
    </citation>
    <scope>NUCLEOTIDE SEQUENCE</scope>
</reference>
<organism evidence="2">
    <name type="scientific">marine sediment metagenome</name>
    <dbReference type="NCBI Taxonomy" id="412755"/>
    <lineage>
        <taxon>unclassified sequences</taxon>
        <taxon>metagenomes</taxon>
        <taxon>ecological metagenomes</taxon>
    </lineage>
</organism>
<dbReference type="PANTHER" id="PTHR33376">
    <property type="match status" value="1"/>
</dbReference>
<comment type="caution">
    <text evidence="2">The sequence shown here is derived from an EMBL/GenBank/DDBJ whole genome shotgun (WGS) entry which is preliminary data.</text>
</comment>
<protein>
    <recommendedName>
        <fullName evidence="3">ABC transporter substrate-binding protein</fullName>
    </recommendedName>
</protein>
<evidence type="ECO:0000256" key="1">
    <source>
        <dbReference type="ARBA" id="ARBA00022729"/>
    </source>
</evidence>
<dbReference type="AlphaFoldDB" id="A0A0F9US57"/>
<accession>A0A0F9US57</accession>
<dbReference type="Gene3D" id="3.40.190.170">
    <property type="entry name" value="Bacterial extracellular solute-binding protein, family 7"/>
    <property type="match status" value="1"/>
</dbReference>
<evidence type="ECO:0008006" key="3">
    <source>
        <dbReference type="Google" id="ProtNLM"/>
    </source>
</evidence>
<keyword evidence="1" id="KW-0732">Signal</keyword>
<dbReference type="Pfam" id="PF03480">
    <property type="entry name" value="DctP"/>
    <property type="match status" value="1"/>
</dbReference>
<dbReference type="GO" id="GO:0055085">
    <property type="term" value="P:transmembrane transport"/>
    <property type="evidence" value="ECO:0007669"/>
    <property type="project" value="InterPro"/>
</dbReference>
<dbReference type="InterPro" id="IPR018389">
    <property type="entry name" value="DctP_fam"/>
</dbReference>
<proteinExistence type="predicted"/>